<feature type="region of interest" description="Disordered" evidence="1">
    <location>
        <begin position="167"/>
        <end position="189"/>
    </location>
</feature>
<keyword evidence="5" id="KW-1185">Reference proteome</keyword>
<dbReference type="AlphaFoldDB" id="A0A9P8SLJ1"/>
<dbReference type="Pfam" id="PF14040">
    <property type="entry name" value="DNase_NucA_NucB"/>
    <property type="match status" value="1"/>
</dbReference>
<feature type="region of interest" description="Disordered" evidence="1">
    <location>
        <begin position="85"/>
        <end position="148"/>
    </location>
</feature>
<evidence type="ECO:0000259" key="3">
    <source>
        <dbReference type="Pfam" id="PF14040"/>
    </source>
</evidence>
<comment type="caution">
    <text evidence="4">The sequence shown here is derived from an EMBL/GenBank/DDBJ whole genome shotgun (WGS) entry which is preliminary data.</text>
</comment>
<dbReference type="RefSeq" id="XP_044723832.1">
    <property type="nucleotide sequence ID" value="XM_044860199.1"/>
</dbReference>
<feature type="domain" description="Deoxyribonuclease NucA/NucB" evidence="3">
    <location>
        <begin position="146"/>
        <end position="224"/>
    </location>
</feature>
<dbReference type="GeneID" id="68350857"/>
<evidence type="ECO:0000313" key="4">
    <source>
        <dbReference type="EMBL" id="KAH0966319.1"/>
    </source>
</evidence>
<proteinExistence type="predicted"/>
<evidence type="ECO:0000256" key="1">
    <source>
        <dbReference type="SAM" id="MobiDB-lite"/>
    </source>
</evidence>
<name>A0A9P8SLJ1_9HYPO</name>
<dbReference type="Proteomes" id="UP000824596">
    <property type="component" value="Unassembled WGS sequence"/>
</dbReference>
<feature type="chain" id="PRO_5040361446" evidence="2">
    <location>
        <begin position="19"/>
        <end position="430"/>
    </location>
</feature>
<feature type="compositionally biased region" description="Basic and acidic residues" evidence="1">
    <location>
        <begin position="89"/>
        <end position="100"/>
    </location>
</feature>
<dbReference type="InterPro" id="IPR029476">
    <property type="entry name" value="DNase_NucA_NucB"/>
</dbReference>
<evidence type="ECO:0000256" key="2">
    <source>
        <dbReference type="SAM" id="SignalP"/>
    </source>
</evidence>
<sequence>MFGLIPTALFATAALTQIEDVGIPFSGNLDVAPGRANRFQARAGTDFGILKFNCKGGESACNNACYYINCHAPANNIKDADKIVYTGPKSKDNDRNRRESGCQARHPPKGAHQKRQNHKPHKPKKPTKPHKPTKPTKPNKPKKLGSTTSVCRAFPYSQRFIPSDKHSEASSWQCDEWPPASSQQQPFGSSGRIANSLRCMPSHENEALGRQMASFYQGHGTWPGRKTAGKMARNDYARVEFDISQADGSKVSFCIKHVDGLHCDNDVYQFGLTKKRQKYGQISVPIEPNDSDQDNLYALQDTRFKRIFQCSIKLTREGDNHFKSIELGDGEGTKHEAPDCDIPGATGHCTLEGLPKELKLFKKGPLGSKLKFEYAPGEEQTNFNWYAWDTDSEGKGKGPTADKFYCKKGKSGNEEDIECWFPCYENADGR</sequence>
<evidence type="ECO:0000313" key="5">
    <source>
        <dbReference type="Proteomes" id="UP000824596"/>
    </source>
</evidence>
<dbReference type="OrthoDB" id="5379121at2759"/>
<organism evidence="4 5">
    <name type="scientific">Hirsutella rhossiliensis</name>
    <dbReference type="NCBI Taxonomy" id="111463"/>
    <lineage>
        <taxon>Eukaryota</taxon>
        <taxon>Fungi</taxon>
        <taxon>Dikarya</taxon>
        <taxon>Ascomycota</taxon>
        <taxon>Pezizomycotina</taxon>
        <taxon>Sordariomycetes</taxon>
        <taxon>Hypocreomycetidae</taxon>
        <taxon>Hypocreales</taxon>
        <taxon>Ophiocordycipitaceae</taxon>
        <taxon>Hirsutella</taxon>
    </lineage>
</organism>
<accession>A0A9P8SLJ1</accession>
<keyword evidence="2" id="KW-0732">Signal</keyword>
<feature type="compositionally biased region" description="Basic residues" evidence="1">
    <location>
        <begin position="106"/>
        <end position="143"/>
    </location>
</feature>
<feature type="signal peptide" evidence="2">
    <location>
        <begin position="1"/>
        <end position="18"/>
    </location>
</feature>
<gene>
    <name evidence="4" type="ORF">HRG_01728</name>
</gene>
<protein>
    <submittedName>
        <fullName evidence="4">Deoxyribonuclease nucA/NucB domain-containing protein</fullName>
    </submittedName>
</protein>
<dbReference type="EMBL" id="JAIZPD010000002">
    <property type="protein sequence ID" value="KAH0966319.1"/>
    <property type="molecule type" value="Genomic_DNA"/>
</dbReference>
<reference evidence="4" key="1">
    <citation type="submission" date="2021-09" db="EMBL/GenBank/DDBJ databases">
        <title>A high-quality genome of the endoparasitic fungus Hirsutella rhossiliensis with a comparison of Hirsutella genomes reveals transposable elements contributing to genome size variation.</title>
        <authorList>
            <person name="Lin R."/>
            <person name="Jiao Y."/>
            <person name="Sun X."/>
            <person name="Ling J."/>
            <person name="Xie B."/>
            <person name="Cheng X."/>
        </authorList>
    </citation>
    <scope>NUCLEOTIDE SEQUENCE</scope>
    <source>
        <strain evidence="4">HR02</strain>
    </source>
</reference>